<keyword evidence="3" id="KW-1185">Reference proteome</keyword>
<gene>
    <name evidence="2" type="ORF">QBC36DRAFT_94987</name>
</gene>
<evidence type="ECO:0000313" key="3">
    <source>
        <dbReference type="Proteomes" id="UP001302321"/>
    </source>
</evidence>
<dbReference type="PANTHER" id="PTHR24148">
    <property type="entry name" value="ANKYRIN REPEAT DOMAIN-CONTAINING PROTEIN 39 HOMOLOG-RELATED"/>
    <property type="match status" value="1"/>
</dbReference>
<feature type="domain" description="Heterokaryon incompatibility" evidence="1">
    <location>
        <begin position="175"/>
        <end position="304"/>
    </location>
</feature>
<dbReference type="PANTHER" id="PTHR24148:SF73">
    <property type="entry name" value="HET DOMAIN PROTEIN (AFU_ORTHOLOGUE AFUA_8G01020)"/>
    <property type="match status" value="1"/>
</dbReference>
<proteinExistence type="predicted"/>
<reference evidence="2" key="2">
    <citation type="submission" date="2023-05" db="EMBL/GenBank/DDBJ databases">
        <authorList>
            <consortium name="Lawrence Berkeley National Laboratory"/>
            <person name="Steindorff A."/>
            <person name="Hensen N."/>
            <person name="Bonometti L."/>
            <person name="Westerberg I."/>
            <person name="Brannstrom I.O."/>
            <person name="Guillou S."/>
            <person name="Cros-Aarteil S."/>
            <person name="Calhoun S."/>
            <person name="Haridas S."/>
            <person name="Kuo A."/>
            <person name="Mondo S."/>
            <person name="Pangilinan J."/>
            <person name="Riley R."/>
            <person name="Labutti K."/>
            <person name="Andreopoulos B."/>
            <person name="Lipzen A."/>
            <person name="Chen C."/>
            <person name="Yanf M."/>
            <person name="Daum C."/>
            <person name="Ng V."/>
            <person name="Clum A."/>
            <person name="Ohm R."/>
            <person name="Martin F."/>
            <person name="Silar P."/>
            <person name="Natvig D."/>
            <person name="Lalanne C."/>
            <person name="Gautier V."/>
            <person name="Ament-Velasquez S.L."/>
            <person name="Kruys A."/>
            <person name="Hutchinson M.I."/>
            <person name="Powell A.J."/>
            <person name="Barry K."/>
            <person name="Miller A.N."/>
            <person name="Grigoriev I.V."/>
            <person name="Debuchy R."/>
            <person name="Gladieux P."/>
            <person name="Thoren M.H."/>
            <person name="Johannesson H."/>
        </authorList>
    </citation>
    <scope>NUCLEOTIDE SEQUENCE</scope>
    <source>
        <strain evidence="2">CBS 892.96</strain>
    </source>
</reference>
<name>A0AAN6VY18_9PEZI</name>
<evidence type="ECO:0000259" key="1">
    <source>
        <dbReference type="Pfam" id="PF06985"/>
    </source>
</evidence>
<dbReference type="InterPro" id="IPR052895">
    <property type="entry name" value="HetReg/Transcr_Mod"/>
</dbReference>
<protein>
    <submittedName>
        <fullName evidence="2">Heterokaryon incompatibility protein-domain-containing protein</fullName>
    </submittedName>
</protein>
<dbReference type="InterPro" id="IPR010730">
    <property type="entry name" value="HET"/>
</dbReference>
<evidence type="ECO:0000313" key="2">
    <source>
        <dbReference type="EMBL" id="KAK4171440.1"/>
    </source>
</evidence>
<comment type="caution">
    <text evidence="2">The sequence shown here is derived from an EMBL/GenBank/DDBJ whole genome shotgun (WGS) entry which is preliminary data.</text>
</comment>
<dbReference type="AlphaFoldDB" id="A0AAN6VY18"/>
<sequence length="809" mass="92424">MARLRSQSLPLINSPHPYPPYKYQPLSSPRHIRIIQLLGYDPVLSRVLITLSEHNLSTIPKRFTALSYTWGSAIEAFEEKHQSHVIGPDKARLSKNPRDIELVIVPLEAFETFKRNDDVSIDPRGSMVDLYTTPVTMITVTGNLSNFFRTYMTETWPRRHVQSQACGGPRVSLAEITSLWIDAVCIDQTNDKEISAQIPLMGEIYSSAGRVLAWLGADEARLSMFKWWHDTVYPRMQLLLERAGEKAIMFLRSSSYYDAKLWKDVFALAPPVELGVTTWLDAWTEYWAFYRTRRYFHRVWIVQEVVLGDRLHIYCGRSELSWTDMDGFVNLLGKIQWVDAIGTQSRRNLPLEYTASLRGFGIGDIFEMQRHHNNKLWQKGGWARHWFGAISAVRRRGCFKPQDNVYATLGILQQILPPDVPLPIPIDTSHTPEQVFTFAAAAILKNWPELSIFGFIEHTASRTFHSLPSWAPDLTDGEFPWPLGPFDSPFKAGIVMSTKQKEYSKEDWAEARSTAPIPSFRHTDAIKGTFALHGKKLDTIKKKYPCANIYDIELTEVAIQVLGDLPVNYPHMLFADEKAGEMRGQFREAAIIHTMTCHETTNRHRGSAEETQRLSDSFRDWLLVNLSQLWSGADLVEGLDPEYSDEGVMMLGKRRDRVVDTLTNMGLVSGFIPTREEIQQTADAIRAARRGQGEWPDVFKLPLEFRDQVRRVMGDRCLFTTEKGWLGICLDTAEEGDEVWILEGGPVPYVLRKGSEVEVDITTGDSQTRRLKTEGRRFYGETYVHGIMHGEFLEEDGEATDEWEEVVLV</sequence>
<reference evidence="2" key="1">
    <citation type="journal article" date="2023" name="Mol. Phylogenet. Evol.">
        <title>Genome-scale phylogeny and comparative genomics of the fungal order Sordariales.</title>
        <authorList>
            <person name="Hensen N."/>
            <person name="Bonometti L."/>
            <person name="Westerberg I."/>
            <person name="Brannstrom I.O."/>
            <person name="Guillou S."/>
            <person name="Cros-Aarteil S."/>
            <person name="Calhoun S."/>
            <person name="Haridas S."/>
            <person name="Kuo A."/>
            <person name="Mondo S."/>
            <person name="Pangilinan J."/>
            <person name="Riley R."/>
            <person name="LaButti K."/>
            <person name="Andreopoulos B."/>
            <person name="Lipzen A."/>
            <person name="Chen C."/>
            <person name="Yan M."/>
            <person name="Daum C."/>
            <person name="Ng V."/>
            <person name="Clum A."/>
            <person name="Steindorff A."/>
            <person name="Ohm R.A."/>
            <person name="Martin F."/>
            <person name="Silar P."/>
            <person name="Natvig D.O."/>
            <person name="Lalanne C."/>
            <person name="Gautier V."/>
            <person name="Ament-Velasquez S.L."/>
            <person name="Kruys A."/>
            <person name="Hutchinson M.I."/>
            <person name="Powell A.J."/>
            <person name="Barry K."/>
            <person name="Miller A.N."/>
            <person name="Grigoriev I.V."/>
            <person name="Debuchy R."/>
            <person name="Gladieux P."/>
            <person name="Hiltunen Thoren M."/>
            <person name="Johannesson H."/>
        </authorList>
    </citation>
    <scope>NUCLEOTIDE SEQUENCE</scope>
    <source>
        <strain evidence="2">CBS 892.96</strain>
    </source>
</reference>
<dbReference type="Proteomes" id="UP001302321">
    <property type="component" value="Unassembled WGS sequence"/>
</dbReference>
<dbReference type="Pfam" id="PF06985">
    <property type="entry name" value="HET"/>
    <property type="match status" value="1"/>
</dbReference>
<organism evidence="2 3">
    <name type="scientific">Triangularia setosa</name>
    <dbReference type="NCBI Taxonomy" id="2587417"/>
    <lineage>
        <taxon>Eukaryota</taxon>
        <taxon>Fungi</taxon>
        <taxon>Dikarya</taxon>
        <taxon>Ascomycota</taxon>
        <taxon>Pezizomycotina</taxon>
        <taxon>Sordariomycetes</taxon>
        <taxon>Sordariomycetidae</taxon>
        <taxon>Sordariales</taxon>
        <taxon>Podosporaceae</taxon>
        <taxon>Triangularia</taxon>
    </lineage>
</organism>
<accession>A0AAN6VY18</accession>
<dbReference type="EMBL" id="MU866564">
    <property type="protein sequence ID" value="KAK4171440.1"/>
    <property type="molecule type" value="Genomic_DNA"/>
</dbReference>